<dbReference type="PROSITE" id="PS51371">
    <property type="entry name" value="CBS"/>
    <property type="match status" value="1"/>
</dbReference>
<dbReference type="HOGENOM" id="CLU_037408_1_1_9"/>
<dbReference type="OrthoDB" id="9790355at2"/>
<dbReference type="InterPro" id="IPR006668">
    <property type="entry name" value="Mg_transptr_MgtE_intracell_dom"/>
</dbReference>
<dbReference type="InterPro" id="IPR046342">
    <property type="entry name" value="CBS_dom_sf"/>
</dbReference>
<keyword evidence="4 9" id="KW-0812">Transmembrane</keyword>
<dbReference type="EMBL" id="CP003359">
    <property type="protein sequence ID" value="AGB40375.1"/>
    <property type="molecule type" value="Genomic_DNA"/>
</dbReference>
<feature type="transmembrane region" description="Helical" evidence="9">
    <location>
        <begin position="419"/>
        <end position="445"/>
    </location>
</feature>
<dbReference type="PANTHER" id="PTHR43773">
    <property type="entry name" value="MAGNESIUM TRANSPORTER MGTE"/>
    <property type="match status" value="1"/>
</dbReference>
<dbReference type="Gene3D" id="1.10.357.20">
    <property type="entry name" value="SLC41 divalent cation transporters, integral membrane domain"/>
    <property type="match status" value="1"/>
</dbReference>
<comment type="subunit">
    <text evidence="9">Homodimer.</text>
</comment>
<evidence type="ECO:0000256" key="2">
    <source>
        <dbReference type="ARBA" id="ARBA00009749"/>
    </source>
</evidence>
<dbReference type="Proteomes" id="UP000010880">
    <property type="component" value="Chromosome"/>
</dbReference>
<keyword evidence="5 9" id="KW-0460">Magnesium</keyword>
<keyword evidence="3 9" id="KW-0813">Transport</keyword>
<keyword evidence="12" id="KW-1185">Reference proteome</keyword>
<dbReference type="Pfam" id="PF00571">
    <property type="entry name" value="CBS"/>
    <property type="match status" value="2"/>
</dbReference>
<dbReference type="Pfam" id="PF01769">
    <property type="entry name" value="MgtE"/>
    <property type="match status" value="1"/>
</dbReference>
<dbReference type="GO" id="GO:0046872">
    <property type="term" value="F:metal ion binding"/>
    <property type="evidence" value="ECO:0007669"/>
    <property type="project" value="UniProtKB-KW"/>
</dbReference>
<keyword evidence="9" id="KW-1003">Cell membrane</keyword>
<feature type="transmembrane region" description="Helical" evidence="9">
    <location>
        <begin position="303"/>
        <end position="324"/>
    </location>
</feature>
<evidence type="ECO:0000256" key="6">
    <source>
        <dbReference type="ARBA" id="ARBA00022989"/>
    </source>
</evidence>
<keyword evidence="7 9" id="KW-0472">Membrane</keyword>
<protein>
    <recommendedName>
        <fullName evidence="9">Magnesium transporter MgtE</fullName>
    </recommendedName>
</protein>
<evidence type="ECO:0000256" key="4">
    <source>
        <dbReference type="ARBA" id="ARBA00022692"/>
    </source>
</evidence>
<evidence type="ECO:0000256" key="1">
    <source>
        <dbReference type="ARBA" id="ARBA00004141"/>
    </source>
</evidence>
<dbReference type="InterPro" id="IPR038076">
    <property type="entry name" value="MgtE_N_sf"/>
</dbReference>
<dbReference type="SMART" id="SM00924">
    <property type="entry name" value="MgtE_N"/>
    <property type="match status" value="1"/>
</dbReference>
<proteinExistence type="inferred from homology"/>
<gene>
    <name evidence="11" type="ordered locus">Halha_0380</name>
</gene>
<dbReference type="Pfam" id="PF03448">
    <property type="entry name" value="MgtE_N"/>
    <property type="match status" value="1"/>
</dbReference>
<dbReference type="InterPro" id="IPR006669">
    <property type="entry name" value="MgtE_transporter"/>
</dbReference>
<evidence type="ECO:0000256" key="5">
    <source>
        <dbReference type="ARBA" id="ARBA00022842"/>
    </source>
</evidence>
<evidence type="ECO:0000256" key="9">
    <source>
        <dbReference type="RuleBase" id="RU362011"/>
    </source>
</evidence>
<dbReference type="SMART" id="SM00116">
    <property type="entry name" value="CBS"/>
    <property type="match status" value="2"/>
</dbReference>
<evidence type="ECO:0000256" key="7">
    <source>
        <dbReference type="ARBA" id="ARBA00023136"/>
    </source>
</evidence>
<dbReference type="STRING" id="748449.Halha_0380"/>
<dbReference type="Gene3D" id="3.10.580.10">
    <property type="entry name" value="CBS-domain"/>
    <property type="match status" value="1"/>
</dbReference>
<dbReference type="InterPro" id="IPR006667">
    <property type="entry name" value="SLC41_membr_dom"/>
</dbReference>
<evidence type="ECO:0000313" key="12">
    <source>
        <dbReference type="Proteomes" id="UP000010880"/>
    </source>
</evidence>
<accession>L0K766</accession>
<dbReference type="GO" id="GO:0015095">
    <property type="term" value="F:magnesium ion transmembrane transporter activity"/>
    <property type="evidence" value="ECO:0007669"/>
    <property type="project" value="UniProtKB-UniRule"/>
</dbReference>
<dbReference type="RefSeq" id="WP_015326101.1">
    <property type="nucleotide sequence ID" value="NC_019978.1"/>
</dbReference>
<reference evidence="12" key="1">
    <citation type="submission" date="2012-02" db="EMBL/GenBank/DDBJ databases">
        <title>The complete genome of Halobacteroides halobius DSM 5150.</title>
        <authorList>
            <person name="Lucas S."/>
            <person name="Copeland A."/>
            <person name="Lapidus A."/>
            <person name="Glavina del Rio T."/>
            <person name="Dalin E."/>
            <person name="Tice H."/>
            <person name="Bruce D."/>
            <person name="Goodwin L."/>
            <person name="Pitluck S."/>
            <person name="Peters L."/>
            <person name="Mikhailova N."/>
            <person name="Gu W."/>
            <person name="Kyrpides N."/>
            <person name="Mavromatis K."/>
            <person name="Ivanova N."/>
            <person name="Brettin T."/>
            <person name="Detter J.C."/>
            <person name="Han C."/>
            <person name="Larimer F."/>
            <person name="Land M."/>
            <person name="Hauser L."/>
            <person name="Markowitz V."/>
            <person name="Cheng J.-F."/>
            <person name="Hugenholtz P."/>
            <person name="Woyke T."/>
            <person name="Wu D."/>
            <person name="Tindall B."/>
            <person name="Pomrenke H."/>
            <person name="Brambilla E."/>
            <person name="Klenk H.-P."/>
            <person name="Eisen J.A."/>
        </authorList>
    </citation>
    <scope>NUCLEOTIDE SEQUENCE [LARGE SCALE GENOMIC DNA]</scope>
    <source>
        <strain evidence="12">ATCC 35273 / DSM 5150 / MD-1</strain>
    </source>
</reference>
<dbReference type="InterPro" id="IPR000644">
    <property type="entry name" value="CBS_dom"/>
</dbReference>
<comment type="subcellular location">
    <subcellularLocation>
        <location evidence="9">Cell membrane</location>
        <topology evidence="9">Multi-pass membrane protein</topology>
    </subcellularLocation>
    <subcellularLocation>
        <location evidence="1">Membrane</location>
        <topology evidence="1">Multi-pass membrane protein</topology>
    </subcellularLocation>
</comment>
<dbReference type="NCBIfam" id="TIGR00400">
    <property type="entry name" value="mgtE"/>
    <property type="match status" value="1"/>
</dbReference>
<feature type="domain" description="CBS" evidence="10">
    <location>
        <begin position="197"/>
        <end position="254"/>
    </location>
</feature>
<dbReference type="PATRIC" id="fig|748449.3.peg.352"/>
<dbReference type="AlphaFoldDB" id="L0K766"/>
<dbReference type="CDD" id="cd04606">
    <property type="entry name" value="CBS_pair_Mg_transporter"/>
    <property type="match status" value="1"/>
</dbReference>
<evidence type="ECO:0000259" key="10">
    <source>
        <dbReference type="PROSITE" id="PS51371"/>
    </source>
</evidence>
<evidence type="ECO:0000313" key="11">
    <source>
        <dbReference type="EMBL" id="AGB40375.1"/>
    </source>
</evidence>
<dbReference type="Gene3D" id="1.25.60.10">
    <property type="entry name" value="MgtE N-terminal domain-like"/>
    <property type="match status" value="1"/>
</dbReference>
<dbReference type="SUPFAM" id="SSF54631">
    <property type="entry name" value="CBS-domain pair"/>
    <property type="match status" value="1"/>
</dbReference>
<feature type="transmembrane region" description="Helical" evidence="9">
    <location>
        <begin position="280"/>
        <end position="297"/>
    </location>
</feature>
<sequence length="446" mass="49291">MTGKLYQKLVKNLTTKETKKFNAWLEEFHSIDIAEVLSELSDKELLQFYELTNYENMAIILEQAEEKTQVRLLRLIELEDETKLFSQMSTDNLTDIMGNLPFKERKELLNRMKNNKSGPVSNLLGYDTESAGGLMTTEYIALNEGLTIAQVLNKIKTIGITTEVIDTIYVLNDNKLVGIADLRNILAADEKSLLRDVTDYNVVSVLPNDDQEEISLLVAKYDLTAIPVVNRKDQLLGIITVDDIIDVIETENTEDMFRMVGVSEEESVHSSLKNSIKKRLPWLIINLATAFLASFTVGLFEDIIAQVVALAAAMPIVAGMGGNAGTQTLSVVIRGIALGEIDLRENWRFVFKEIGLGLINGAVTGLLTGIILYFQYGNPYLGLIIFLAMIGNLLIAGLAGFLIPLFLELIGVDPALASAIFVTTATDVFGFFIFLGLAKMMLGFIS</sequence>
<dbReference type="SUPFAM" id="SSF161093">
    <property type="entry name" value="MgtE membrane domain-like"/>
    <property type="match status" value="1"/>
</dbReference>
<feature type="transmembrane region" description="Helical" evidence="9">
    <location>
        <begin position="354"/>
        <end position="374"/>
    </location>
</feature>
<comment type="similarity">
    <text evidence="2 9">Belongs to the SLC41A transporter family.</text>
</comment>
<dbReference type="eggNOG" id="COG2239">
    <property type="taxonomic scope" value="Bacteria"/>
</dbReference>
<dbReference type="GO" id="GO:0005886">
    <property type="term" value="C:plasma membrane"/>
    <property type="evidence" value="ECO:0007669"/>
    <property type="project" value="UniProtKB-SubCell"/>
</dbReference>
<comment type="function">
    <text evidence="9">Acts as a magnesium transporter.</text>
</comment>
<evidence type="ECO:0000256" key="8">
    <source>
        <dbReference type="PROSITE-ProRule" id="PRU00703"/>
    </source>
</evidence>
<organism evidence="11 12">
    <name type="scientific">Halobacteroides halobius (strain ATCC 35273 / DSM 5150 / MD-1)</name>
    <dbReference type="NCBI Taxonomy" id="748449"/>
    <lineage>
        <taxon>Bacteria</taxon>
        <taxon>Bacillati</taxon>
        <taxon>Bacillota</taxon>
        <taxon>Clostridia</taxon>
        <taxon>Halanaerobiales</taxon>
        <taxon>Halobacteroidaceae</taxon>
        <taxon>Halobacteroides</taxon>
    </lineage>
</organism>
<dbReference type="PANTHER" id="PTHR43773:SF1">
    <property type="entry name" value="MAGNESIUM TRANSPORTER MGTE"/>
    <property type="match status" value="1"/>
</dbReference>
<dbReference type="KEGG" id="hhl:Halha_0380"/>
<evidence type="ECO:0000256" key="3">
    <source>
        <dbReference type="ARBA" id="ARBA00022448"/>
    </source>
</evidence>
<keyword evidence="8" id="KW-0129">CBS domain</keyword>
<name>L0K766_HALHC</name>
<keyword evidence="9" id="KW-0479">Metal-binding</keyword>
<keyword evidence="6 9" id="KW-1133">Transmembrane helix</keyword>
<feature type="transmembrane region" description="Helical" evidence="9">
    <location>
        <begin position="380"/>
        <end position="407"/>
    </location>
</feature>
<dbReference type="InterPro" id="IPR036739">
    <property type="entry name" value="SLC41_membr_dom_sf"/>
</dbReference>
<dbReference type="SUPFAM" id="SSF158791">
    <property type="entry name" value="MgtE N-terminal domain-like"/>
    <property type="match status" value="1"/>
</dbReference>